<dbReference type="Pfam" id="PF03452">
    <property type="entry name" value="Anp1"/>
    <property type="match status" value="1"/>
</dbReference>
<gene>
    <name evidence="2" type="ORF">PTTW11_05101</name>
</gene>
<dbReference type="EMBL" id="HG992980">
    <property type="protein sequence ID" value="CAE7032897.1"/>
    <property type="molecule type" value="Genomic_DNA"/>
</dbReference>
<dbReference type="InterPro" id="IPR052086">
    <property type="entry name" value="Mannan_Polymerase_Subunit"/>
</dbReference>
<organism evidence="2 3">
    <name type="scientific">Pyrenophora teres f. teres</name>
    <dbReference type="NCBI Taxonomy" id="97479"/>
    <lineage>
        <taxon>Eukaryota</taxon>
        <taxon>Fungi</taxon>
        <taxon>Dikarya</taxon>
        <taxon>Ascomycota</taxon>
        <taxon>Pezizomycotina</taxon>
        <taxon>Dothideomycetes</taxon>
        <taxon>Pleosporomycetidae</taxon>
        <taxon>Pleosporales</taxon>
        <taxon>Pleosporineae</taxon>
        <taxon>Pleosporaceae</taxon>
        <taxon>Pyrenophora</taxon>
    </lineage>
</organism>
<evidence type="ECO:0000256" key="1">
    <source>
        <dbReference type="ARBA" id="ARBA00037964"/>
    </source>
</evidence>
<dbReference type="Proteomes" id="UP000472372">
    <property type="component" value="Chromosome 4"/>
</dbReference>
<dbReference type="InterPro" id="IPR029044">
    <property type="entry name" value="Nucleotide-diphossugar_trans"/>
</dbReference>
<dbReference type="PANTHER" id="PTHR43083:SF2">
    <property type="entry name" value="MANNAN POLYMERASE II COMPLEX ANP1 SUBUNIT"/>
    <property type="match status" value="1"/>
</dbReference>
<protein>
    <submittedName>
        <fullName evidence="2">Anp1 domain containing protein</fullName>
    </submittedName>
</protein>
<dbReference type="GO" id="GO:0006487">
    <property type="term" value="P:protein N-linked glycosylation"/>
    <property type="evidence" value="ECO:0007669"/>
    <property type="project" value="TreeGrafter"/>
</dbReference>
<name>A0A6S6W0U9_9PLEO</name>
<dbReference type="PANTHER" id="PTHR43083">
    <property type="entry name" value="MANNAN POLYMERASE II"/>
    <property type="match status" value="1"/>
</dbReference>
<dbReference type="AlphaFoldDB" id="A0A6S6W0U9"/>
<evidence type="ECO:0000313" key="2">
    <source>
        <dbReference type="EMBL" id="CAE7032897.1"/>
    </source>
</evidence>
<proteinExistence type="inferred from homology"/>
<dbReference type="GO" id="GO:0000136">
    <property type="term" value="C:mannan polymerase complex"/>
    <property type="evidence" value="ECO:0007669"/>
    <property type="project" value="TreeGrafter"/>
</dbReference>
<dbReference type="GO" id="GO:0000009">
    <property type="term" value="F:alpha-1,6-mannosyltransferase activity"/>
    <property type="evidence" value="ECO:0007669"/>
    <property type="project" value="TreeGrafter"/>
</dbReference>
<sequence length="350" mass="40349">MSIRLVLVNVCLLYASYILLKFLHQASCVDEQEFLRTHRDSGRVLFCTPLREAEAHLPRFFSGLYNLSYPHELVDIAFLVSESKDQTTSALIAHIDTLQRSADKKMPYHSVTVLYKDFHQIVAQDARSRHDFTAQPERRKRLAKARNWLWSASLRPHHAWVYWQDVDVERVPATIFEDLMKHDSDVIVPSVWMTHPKFGDFPYDLNSWIESDQGRAVSEALAEDMVIVEGYPEFETNRTYLAHLRRDGGDPMEKVEIDAVGGVSILAKSEVFRAGCHCPAFSFQNQVETEAFGKRCNRWQKPWASMSEGYPIILFGMHTRKGFSRHHDAGIDKGHEYCNIPTKLEVPVPW</sequence>
<reference evidence="2" key="1">
    <citation type="submission" date="2021-02" db="EMBL/GenBank/DDBJ databases">
        <authorList>
            <person name="Syme A R."/>
            <person name="Syme A R."/>
            <person name="Moolhuijzen P."/>
        </authorList>
    </citation>
    <scope>NUCLEOTIDE SEQUENCE</scope>
    <source>
        <strain evidence="2">W1-1</strain>
    </source>
</reference>
<dbReference type="GO" id="GO:0000032">
    <property type="term" value="P:cell wall mannoprotein biosynthetic process"/>
    <property type="evidence" value="ECO:0007669"/>
    <property type="project" value="TreeGrafter"/>
</dbReference>
<evidence type="ECO:0000313" key="3">
    <source>
        <dbReference type="Proteomes" id="UP000472372"/>
    </source>
</evidence>
<comment type="similarity">
    <text evidence="1">Belongs to the ANP1/MMN9/VAN1 family.</text>
</comment>
<dbReference type="Gene3D" id="3.90.550.10">
    <property type="entry name" value="Spore Coat Polysaccharide Biosynthesis Protein SpsA, Chain A"/>
    <property type="match status" value="1"/>
</dbReference>
<accession>A0A6S6W0U9</accession>